<feature type="transmembrane region" description="Helical" evidence="2">
    <location>
        <begin position="35"/>
        <end position="54"/>
    </location>
</feature>
<evidence type="ECO:0000313" key="4">
    <source>
        <dbReference type="Proteomes" id="UP000245699"/>
    </source>
</evidence>
<sequence>MSNPADAIKNIEKQVLRGEYTDLEIAALQNAQDKLRFYSVGGGVLGLVVGLYSVRKRGLLTRAIVGGFGTMFCYRMGTGIALFSSLKKFSTEPEYPNIKRAMMDIQQEIIRARGGNSGIPTMIPTRKPDFDNIPPPSSSRPNANSQNGEFGTDPWATTKDGRFDDKFGQEPITNEDPWERVRQRNLDSGDLPNTNSNPDTFKTKYD</sequence>
<reference evidence="3 4" key="1">
    <citation type="journal article" date="2018" name="MBio">
        <title>Comparative Genomics Reveals the Core Gene Toolbox for the Fungus-Insect Symbiosis.</title>
        <authorList>
            <person name="Wang Y."/>
            <person name="Stata M."/>
            <person name="Wang W."/>
            <person name="Stajich J.E."/>
            <person name="White M.M."/>
            <person name="Moncalvo J.M."/>
        </authorList>
    </citation>
    <scope>NUCLEOTIDE SEQUENCE [LARGE SCALE GENOMIC DNA]</scope>
    <source>
        <strain evidence="3 4">AUS-77-4</strain>
    </source>
</reference>
<accession>A0A2T9YXA0</accession>
<feature type="region of interest" description="Disordered" evidence="1">
    <location>
        <begin position="114"/>
        <end position="206"/>
    </location>
</feature>
<protein>
    <submittedName>
        <fullName evidence="3">Uncharacterized protein</fullName>
    </submittedName>
</protein>
<comment type="caution">
    <text evidence="3">The sequence shown here is derived from an EMBL/GenBank/DDBJ whole genome shotgun (WGS) entry which is preliminary data.</text>
</comment>
<keyword evidence="2" id="KW-0472">Membrane</keyword>
<dbReference type="Proteomes" id="UP000245699">
    <property type="component" value="Unassembled WGS sequence"/>
</dbReference>
<keyword evidence="4" id="KW-1185">Reference proteome</keyword>
<feature type="compositionally biased region" description="Basic and acidic residues" evidence="1">
    <location>
        <begin position="159"/>
        <end position="168"/>
    </location>
</feature>
<organism evidence="3 4">
    <name type="scientific">Furculomyces boomerangus</name>
    <dbReference type="NCBI Taxonomy" id="61424"/>
    <lineage>
        <taxon>Eukaryota</taxon>
        <taxon>Fungi</taxon>
        <taxon>Fungi incertae sedis</taxon>
        <taxon>Zoopagomycota</taxon>
        <taxon>Kickxellomycotina</taxon>
        <taxon>Harpellomycetes</taxon>
        <taxon>Harpellales</taxon>
        <taxon>Harpellaceae</taxon>
        <taxon>Furculomyces</taxon>
    </lineage>
</organism>
<proteinExistence type="predicted"/>
<evidence type="ECO:0000256" key="2">
    <source>
        <dbReference type="SAM" id="Phobius"/>
    </source>
</evidence>
<keyword evidence="2" id="KW-0812">Transmembrane</keyword>
<keyword evidence="2" id="KW-1133">Transmembrane helix</keyword>
<feature type="compositionally biased region" description="Polar residues" evidence="1">
    <location>
        <begin position="191"/>
        <end position="200"/>
    </location>
</feature>
<feature type="compositionally biased region" description="Basic and acidic residues" evidence="1">
    <location>
        <begin position="177"/>
        <end position="187"/>
    </location>
</feature>
<evidence type="ECO:0000313" key="3">
    <source>
        <dbReference type="EMBL" id="PVU96971.1"/>
    </source>
</evidence>
<name>A0A2T9YXA0_9FUNG</name>
<evidence type="ECO:0000256" key="1">
    <source>
        <dbReference type="SAM" id="MobiDB-lite"/>
    </source>
</evidence>
<dbReference type="AlphaFoldDB" id="A0A2T9YXA0"/>
<dbReference type="EMBL" id="MBFT01000126">
    <property type="protein sequence ID" value="PVU96971.1"/>
    <property type="molecule type" value="Genomic_DNA"/>
</dbReference>
<gene>
    <name evidence="3" type="ORF">BB559_002190</name>
</gene>